<gene>
    <name evidence="4" type="ORF">IAB80_00845</name>
</gene>
<dbReference type="EMBL" id="JADILZ010000011">
    <property type="protein sequence ID" value="MBO8477442.1"/>
    <property type="molecule type" value="Genomic_DNA"/>
</dbReference>
<dbReference type="Pfam" id="PF01835">
    <property type="entry name" value="MG2"/>
    <property type="match status" value="1"/>
</dbReference>
<evidence type="ECO:0000313" key="5">
    <source>
        <dbReference type="Proteomes" id="UP000823771"/>
    </source>
</evidence>
<sequence length="1783" mass="195708">MGKMFFRIAAFTAALSAAAVLAISAPLDSAAAEKARKTDDRGHVLVSGWKEYGKMKEADLPDKEAAVLEEIISTAEKKHIPWDFYDAWREYRDVVVSRDWKQRASVDSAMAESVRRFDEPVVTYNHMLCRWPVAGPDTMAAFARKNSRRLQSARNPMFYGSGNTVYSNYISKLPSSVRDNIANDYEYVLWSAVFLSRASAGSELWNLLSACISDSYPGGAYLEYLEILSSISRDERAGALRAYMDKYEARAVSLFAAQTVLYDRFNEMTSSGKATSGDYLQLRDDCRDFEKSRSRFTGAEKAVAADCNAVSSILEELDSKSIFISGDEDTLDVRLRNLPGFTFEVRPEGKDSVVYSREYANPAGSFYRFDTVRVVFPVLDDGHYTVRCVSGETSSVVTYDQESISVAYRADGDGIAVYAADRKSGRPLDGADIRIYRKDSLMYSCKDMSFTGFMPLDAVFPPSGQDGWSTGCTMQCSYRDSAGVLRLSDKEMVAARRYRILQDDNIPRCSIFKDRSVFERGDTLFFKAVLYYGNGNAGVLRSGEPVSVSLNGQDGRKIDSLSLSTNGFGSVSGSFIIPEDGVNGHYFIEVRHDKYTVAADSFVVGDIDIPTYGLTFEPCDTIYFPGDSITVRGVLKSYSGHSLGAARSVWTVSCRDREISGELEPGPDGRFSFGFRDSTGIASSSYYFIKVKVTDATGETLEFGTSVTVSHEFRMEAVLENPAEGQFIPPVYDRYSPMTGHGYGVMDGDVARMKFTVLDAGYRQAGTPLVKYSVYHGNELVAAGTELSGSTAVIDLSGRPSGLYRVEAEAGLRMTLPEGDDSLVVFRYLYDLAKVAPDDTALDFDVKNLFKVVSDEDIVLQMGTTRGPLWAVVELWDGTGTRPLESGMVYVEGVPGKSGSLKELRYEFRQEYPDDVRLSVFCFKDGSVCEYSVEYHRQHIDYSMPVSFSSFTAEAGPGEEVSMTVKADPEAEVAVAVFDSATEQIMTNTWYPVQFHSFVPQVNIFSHPGNTGRGFFLSKANTAAGKRLVADFAAPAPAAGDMAVEEAIPFSMASVSAPAVPYIRDDFSTTLAFIPFLHPGEDSTATFSFRTSGKVSTYRVAVFAHDRSMRNGVASGDMVVTKPVIVSVVPPRFLHEGDRYVLSAGVSNASDMDVSGVLDMYMYECEDYRDSVPVLVCSRPVSVPGGETVSERFEANVPEGIDVMGFRLAFEGDSASVSGSGWTESRGGSFSDALFVSVPVTPDVQTLTEAHSAVLLPGMDLDSLKSVLAGEFVNTQSYGAAVRRISLLDMILESIPEKTRETGKDVISLSDALYVRMLCGSLPGREEVDGLVEKIMDCQNADGGFGWFAGMESSAQITALLLERMADLEDRSHQDIMDGEAVRRALSYLDGRILGFYKEGGIPPYMDISLPQYLYVRSMYPSVPVMSADAAGRKTLSSFRKDVSEYMTAATGSARFDGRLIDKARRASVAMDLMDPGSASLSGFLGLGKGKMRKISRTLDADISSLRSYAVRHASGGVYYPNAVLPFRGLTESELYAHALICDLMQRYAETRPDGVSGVRDIADGLRIWMMVQKETQQWEREPAYVQAMASVLDGSPEVLATEIVVLTKSYIMPFSRIDAAGNGFSVRRQFFREAPDAGAEGKPAAGGQAGTLEEIAEGDTLSQGDKVICRYTVWSGENRSFVRLTVPRCAAFRPVDQVSGMTGWWARPLAYRSVPVPMGYREVRDDRTLYSFSTFPEETTVIEEAFYVTQSGVFTSAVPEVECVYAPHYRANGGYDGMVCVE</sequence>
<evidence type="ECO:0000313" key="4">
    <source>
        <dbReference type="EMBL" id="MBO8477442.1"/>
    </source>
</evidence>
<feature type="chain" id="PRO_5038367137" description="Alpha-2-macroglobulin domain-containing protein" evidence="2">
    <location>
        <begin position="23"/>
        <end position="1783"/>
    </location>
</feature>
<proteinExistence type="inferred from homology"/>
<feature type="signal peptide" evidence="2">
    <location>
        <begin position="1"/>
        <end position="22"/>
    </location>
</feature>
<evidence type="ECO:0000259" key="3">
    <source>
        <dbReference type="SMART" id="SM01360"/>
    </source>
</evidence>
<dbReference type="GO" id="GO:0004866">
    <property type="term" value="F:endopeptidase inhibitor activity"/>
    <property type="evidence" value="ECO:0007669"/>
    <property type="project" value="InterPro"/>
</dbReference>
<dbReference type="Proteomes" id="UP000823771">
    <property type="component" value="Unassembled WGS sequence"/>
</dbReference>
<dbReference type="Gene3D" id="2.60.40.1930">
    <property type="match status" value="1"/>
</dbReference>
<dbReference type="PANTHER" id="PTHR40094">
    <property type="entry name" value="ALPHA-2-MACROGLOBULIN HOMOLOG"/>
    <property type="match status" value="1"/>
</dbReference>
<dbReference type="InterPro" id="IPR041246">
    <property type="entry name" value="Bact_MG10"/>
</dbReference>
<organism evidence="4 5">
    <name type="scientific">Candidatus Cryptobacteroides excrementipullorum</name>
    <dbReference type="NCBI Taxonomy" id="2840761"/>
    <lineage>
        <taxon>Bacteria</taxon>
        <taxon>Pseudomonadati</taxon>
        <taxon>Bacteroidota</taxon>
        <taxon>Bacteroidia</taxon>
        <taxon>Bacteroidales</taxon>
        <taxon>Candidatus Cryptobacteroides</taxon>
    </lineage>
</organism>
<dbReference type="InterPro" id="IPR051802">
    <property type="entry name" value="YfhM-like"/>
</dbReference>
<name>A0A9D9IRJ8_9BACT</name>
<dbReference type="InterPro" id="IPR008930">
    <property type="entry name" value="Terpenoid_cyclase/PrenylTrfase"/>
</dbReference>
<dbReference type="Gene3D" id="1.50.10.20">
    <property type="match status" value="1"/>
</dbReference>
<keyword evidence="2" id="KW-0732">Signal</keyword>
<dbReference type="InterPro" id="IPR001599">
    <property type="entry name" value="Macroglobln_a2"/>
</dbReference>
<dbReference type="SUPFAM" id="SSF48239">
    <property type="entry name" value="Terpenoid cyclases/Protein prenyltransferases"/>
    <property type="match status" value="1"/>
</dbReference>
<reference evidence="4" key="1">
    <citation type="submission" date="2020-10" db="EMBL/GenBank/DDBJ databases">
        <authorList>
            <person name="Gilroy R."/>
        </authorList>
    </citation>
    <scope>NUCLEOTIDE SEQUENCE</scope>
    <source>
        <strain evidence="4">2478</strain>
    </source>
</reference>
<accession>A0A9D9IRJ8</accession>
<evidence type="ECO:0000256" key="1">
    <source>
        <dbReference type="ARBA" id="ARBA00010556"/>
    </source>
</evidence>
<comment type="caution">
    <text evidence="4">The sequence shown here is derived from an EMBL/GenBank/DDBJ whole genome shotgun (WGS) entry which is preliminary data.</text>
</comment>
<comment type="similarity">
    <text evidence="1">Belongs to the protease inhibitor I39 (alpha-2-macroglobulin) family. Bacterial alpha-2-macroglobulin subfamily.</text>
</comment>
<feature type="domain" description="Alpha-2-macroglobulin" evidence="3">
    <location>
        <begin position="1070"/>
        <end position="1160"/>
    </location>
</feature>
<dbReference type="Pfam" id="PF00207">
    <property type="entry name" value="A2M"/>
    <property type="match status" value="1"/>
</dbReference>
<reference evidence="4" key="2">
    <citation type="journal article" date="2021" name="PeerJ">
        <title>Extensive microbial diversity within the chicken gut microbiome revealed by metagenomics and culture.</title>
        <authorList>
            <person name="Gilroy R."/>
            <person name="Ravi A."/>
            <person name="Getino M."/>
            <person name="Pursley I."/>
            <person name="Horton D.L."/>
            <person name="Alikhan N.F."/>
            <person name="Baker D."/>
            <person name="Gharbi K."/>
            <person name="Hall N."/>
            <person name="Watson M."/>
            <person name="Adriaenssens E.M."/>
            <person name="Foster-Nyarko E."/>
            <person name="Jarju S."/>
            <person name="Secka A."/>
            <person name="Antonio M."/>
            <person name="Oren A."/>
            <person name="Chaudhuri R.R."/>
            <person name="La Ragione R."/>
            <person name="Hildebrand F."/>
            <person name="Pallen M.J."/>
        </authorList>
    </citation>
    <scope>NUCLEOTIDE SEQUENCE</scope>
    <source>
        <strain evidence="4">2478</strain>
    </source>
</reference>
<dbReference type="InterPro" id="IPR002890">
    <property type="entry name" value="MG2"/>
</dbReference>
<dbReference type="SMART" id="SM01360">
    <property type="entry name" value="A2M"/>
    <property type="match status" value="1"/>
</dbReference>
<protein>
    <recommendedName>
        <fullName evidence="3">Alpha-2-macroglobulin domain-containing protein</fullName>
    </recommendedName>
</protein>
<evidence type="ECO:0000256" key="2">
    <source>
        <dbReference type="SAM" id="SignalP"/>
    </source>
</evidence>
<dbReference type="PANTHER" id="PTHR40094:SF1">
    <property type="entry name" value="UBIQUITIN DOMAIN-CONTAINING PROTEIN"/>
    <property type="match status" value="1"/>
</dbReference>
<dbReference type="Pfam" id="PF17973">
    <property type="entry name" value="bMG10"/>
    <property type="match status" value="1"/>
</dbReference>